<dbReference type="PANTHER" id="PTHR20939">
    <property type="entry name" value="SORTING NEXIN 20, 21"/>
    <property type="match status" value="1"/>
</dbReference>
<accession>A0A0A9VX84</accession>
<dbReference type="EMBL" id="GBHO01043798">
    <property type="protein sequence ID" value="JAF99805.1"/>
    <property type="molecule type" value="Transcribed_RNA"/>
</dbReference>
<evidence type="ECO:0000256" key="6">
    <source>
        <dbReference type="ARBA" id="ARBA00023136"/>
    </source>
</evidence>
<reference evidence="9" key="1">
    <citation type="journal article" date="2014" name="PLoS ONE">
        <title>Transcriptome-Based Identification of ABC Transporters in the Western Tarnished Plant Bug Lygus hesperus.</title>
        <authorList>
            <person name="Hull J.J."/>
            <person name="Chaney K."/>
            <person name="Geib S.M."/>
            <person name="Fabrick J.A."/>
            <person name="Brent C.S."/>
            <person name="Walsh D."/>
            <person name="Lavine L.C."/>
        </authorList>
    </citation>
    <scope>NUCLEOTIDE SEQUENCE</scope>
</reference>
<reference evidence="10" key="3">
    <citation type="submission" date="2014-09" db="EMBL/GenBank/DDBJ databases">
        <authorList>
            <person name="Magalhaes I.L.F."/>
            <person name="Oliveira U."/>
            <person name="Santos F.R."/>
            <person name="Vidigal T.H.D.A."/>
            <person name="Brescovit A.D."/>
            <person name="Santos A.J."/>
        </authorList>
    </citation>
    <scope>NUCLEOTIDE SEQUENCE</scope>
</reference>
<dbReference type="EMBL" id="GBHO01043799">
    <property type="protein sequence ID" value="JAF99804.1"/>
    <property type="molecule type" value="Transcribed_RNA"/>
</dbReference>
<keyword evidence="3" id="KW-0967">Endosome</keyword>
<dbReference type="InterPro" id="IPR001683">
    <property type="entry name" value="PX_dom"/>
</dbReference>
<comment type="subcellular location">
    <subcellularLocation>
        <location evidence="1">Early endosome membrane</location>
        <topology evidence="1">Peripheral membrane protein</topology>
        <orientation evidence="1">Cytoplasmic side</orientation>
    </subcellularLocation>
</comment>
<name>A0A0A9VX84_LYGHE</name>
<evidence type="ECO:0000313" key="10">
    <source>
        <dbReference type="EMBL" id="JAG64589.1"/>
    </source>
</evidence>
<dbReference type="EMBL" id="GBRD01001232">
    <property type="protein sequence ID" value="JAG64589.1"/>
    <property type="molecule type" value="Transcribed_RNA"/>
</dbReference>
<reference evidence="9" key="2">
    <citation type="submission" date="2014-07" db="EMBL/GenBank/DDBJ databases">
        <authorList>
            <person name="Hull J."/>
        </authorList>
    </citation>
    <scope>NUCLEOTIDE SEQUENCE</scope>
</reference>
<evidence type="ECO:0000259" key="7">
    <source>
        <dbReference type="PROSITE" id="PS50195"/>
    </source>
</evidence>
<keyword evidence="6" id="KW-0472">Membrane</keyword>
<keyword evidence="4" id="KW-0653">Protein transport</keyword>
<evidence type="ECO:0000256" key="3">
    <source>
        <dbReference type="ARBA" id="ARBA00022753"/>
    </source>
</evidence>
<sequence length="340" mass="38716">MDVSCSVAQRNDCEPLQDVAVVCKDARERACSEYIRSWAGVTRGVDAMEINYRTVTPETALKFEIVSARTVVTENQKYVAYTVMVTMAGAEEDPYPAVVERRYTDFLNLFNSLKRDFPDLLLTFQFPKKALVGNFSPETISGRSNSFEQFLEVVGSTAQVRTCRQVTEFLQRQELTFALKLINNEEYEQASTLVENCFRIMNKLQTDRSIVVLQNLCLLICVYEKLHDSKAMDLACLAVRRFQGVSDSDLLRYYVPLLNISLQLSRKYGNDSASLGLEERLSDLRTRGIALHDSTHLLKLLMDDLSPTYPKERTSVRQFTTSMPPLVGFVLFLFGSLEQR</sequence>
<dbReference type="Gene3D" id="3.30.1520.10">
    <property type="entry name" value="Phox-like domain"/>
    <property type="match status" value="1"/>
</dbReference>
<protein>
    <submittedName>
        <fullName evidence="9">Sorting nexin-20</fullName>
    </submittedName>
</protein>
<keyword evidence="2" id="KW-0813">Transport</keyword>
<feature type="domain" description="PX" evidence="7">
    <location>
        <begin position="59"/>
        <end position="177"/>
    </location>
</feature>
<evidence type="ECO:0000256" key="4">
    <source>
        <dbReference type="ARBA" id="ARBA00022927"/>
    </source>
</evidence>
<organism evidence="9">
    <name type="scientific">Lygus hesperus</name>
    <name type="common">Western plant bug</name>
    <dbReference type="NCBI Taxonomy" id="30085"/>
    <lineage>
        <taxon>Eukaryota</taxon>
        <taxon>Metazoa</taxon>
        <taxon>Ecdysozoa</taxon>
        <taxon>Arthropoda</taxon>
        <taxon>Hexapoda</taxon>
        <taxon>Insecta</taxon>
        <taxon>Pterygota</taxon>
        <taxon>Neoptera</taxon>
        <taxon>Paraneoptera</taxon>
        <taxon>Hemiptera</taxon>
        <taxon>Heteroptera</taxon>
        <taxon>Panheteroptera</taxon>
        <taxon>Cimicomorpha</taxon>
        <taxon>Miridae</taxon>
        <taxon>Mirini</taxon>
        <taxon>Lygus</taxon>
    </lineage>
</organism>
<dbReference type="GO" id="GO:0015031">
    <property type="term" value="P:protein transport"/>
    <property type="evidence" value="ECO:0007669"/>
    <property type="project" value="UniProtKB-KW"/>
</dbReference>
<evidence type="ECO:0000256" key="2">
    <source>
        <dbReference type="ARBA" id="ARBA00022448"/>
    </source>
</evidence>
<proteinExistence type="predicted"/>
<dbReference type="GO" id="GO:1901981">
    <property type="term" value="F:phosphatidylinositol phosphate binding"/>
    <property type="evidence" value="ECO:0007669"/>
    <property type="project" value="TreeGrafter"/>
</dbReference>
<evidence type="ECO:0000313" key="9">
    <source>
        <dbReference type="EMBL" id="JAF99805.1"/>
    </source>
</evidence>
<dbReference type="SMART" id="SM00312">
    <property type="entry name" value="PX"/>
    <property type="match status" value="1"/>
</dbReference>
<gene>
    <name evidence="9" type="primary">SNX20_2</name>
    <name evidence="8" type="synonym">SNX20_0</name>
    <name evidence="9" type="ORF">CM83_34043</name>
    <name evidence="8" type="ORF">CM83_34044</name>
</gene>
<evidence type="ECO:0000256" key="5">
    <source>
        <dbReference type="ARBA" id="ARBA00023121"/>
    </source>
</evidence>
<dbReference type="InterPro" id="IPR039937">
    <property type="entry name" value="SNX20/SNX21"/>
</dbReference>
<dbReference type="AlphaFoldDB" id="A0A0A9VX84"/>
<dbReference type="PANTHER" id="PTHR20939:SF11">
    <property type="entry name" value="LD12265P"/>
    <property type="match status" value="1"/>
</dbReference>
<dbReference type="InterPro" id="IPR036871">
    <property type="entry name" value="PX_dom_sf"/>
</dbReference>
<evidence type="ECO:0000313" key="8">
    <source>
        <dbReference type="EMBL" id="JAF99804.1"/>
    </source>
</evidence>
<keyword evidence="5" id="KW-0446">Lipid-binding</keyword>
<dbReference type="GO" id="GO:0031901">
    <property type="term" value="C:early endosome membrane"/>
    <property type="evidence" value="ECO:0007669"/>
    <property type="project" value="UniProtKB-SubCell"/>
</dbReference>
<evidence type="ECO:0000256" key="1">
    <source>
        <dbReference type="ARBA" id="ARBA00004469"/>
    </source>
</evidence>
<dbReference type="PROSITE" id="PS50195">
    <property type="entry name" value="PX"/>
    <property type="match status" value="1"/>
</dbReference>
<dbReference type="Pfam" id="PF00787">
    <property type="entry name" value="PX"/>
    <property type="match status" value="1"/>
</dbReference>
<dbReference type="SUPFAM" id="SSF64268">
    <property type="entry name" value="PX domain"/>
    <property type="match status" value="1"/>
</dbReference>